<evidence type="ECO:0000313" key="3">
    <source>
        <dbReference type="Proteomes" id="UP000334990"/>
    </source>
</evidence>
<dbReference type="AlphaFoldDB" id="A0A5M3WGA9"/>
<dbReference type="Proteomes" id="UP000334990">
    <property type="component" value="Unassembled WGS sequence"/>
</dbReference>
<evidence type="ECO:0000256" key="1">
    <source>
        <dbReference type="SAM" id="Phobius"/>
    </source>
</evidence>
<organism evidence="2 3">
    <name type="scientific">Acrocarpospora corrugata</name>
    <dbReference type="NCBI Taxonomy" id="35763"/>
    <lineage>
        <taxon>Bacteria</taxon>
        <taxon>Bacillati</taxon>
        <taxon>Actinomycetota</taxon>
        <taxon>Actinomycetes</taxon>
        <taxon>Streptosporangiales</taxon>
        <taxon>Streptosporangiaceae</taxon>
        <taxon>Acrocarpospora</taxon>
    </lineage>
</organism>
<feature type="transmembrane region" description="Helical" evidence="1">
    <location>
        <begin position="6"/>
        <end position="27"/>
    </location>
</feature>
<proteinExistence type="predicted"/>
<accession>A0A5M3WGA9</accession>
<name>A0A5M3WGA9_9ACTN</name>
<gene>
    <name evidence="2" type="ORF">Acor_82720</name>
</gene>
<keyword evidence="1" id="KW-0472">Membrane</keyword>
<protein>
    <submittedName>
        <fullName evidence="2">Uncharacterized protein</fullName>
    </submittedName>
</protein>
<reference evidence="2 3" key="1">
    <citation type="submission" date="2019-10" db="EMBL/GenBank/DDBJ databases">
        <title>Whole genome shotgun sequence of Acrocarpospora corrugata NBRC 13972.</title>
        <authorList>
            <person name="Ichikawa N."/>
            <person name="Kimura A."/>
            <person name="Kitahashi Y."/>
            <person name="Komaki H."/>
            <person name="Oguchi A."/>
        </authorList>
    </citation>
    <scope>NUCLEOTIDE SEQUENCE [LARGE SCALE GENOMIC DNA]</scope>
    <source>
        <strain evidence="2 3">NBRC 13972</strain>
    </source>
</reference>
<dbReference type="RefSeq" id="WP_155342128.1">
    <property type="nucleotide sequence ID" value="NZ_BAAABN010000052.1"/>
</dbReference>
<sequence>MGFFSHLTAVAAVGALLIGAPATLYLFSTDSERRARALRLLRLLLRR</sequence>
<keyword evidence="1" id="KW-0812">Transmembrane</keyword>
<dbReference type="EMBL" id="BLAD01000138">
    <property type="protein sequence ID" value="GES06203.1"/>
    <property type="molecule type" value="Genomic_DNA"/>
</dbReference>
<keyword evidence="1" id="KW-1133">Transmembrane helix</keyword>
<comment type="caution">
    <text evidence="2">The sequence shown here is derived from an EMBL/GenBank/DDBJ whole genome shotgun (WGS) entry which is preliminary data.</text>
</comment>
<evidence type="ECO:0000313" key="2">
    <source>
        <dbReference type="EMBL" id="GES06203.1"/>
    </source>
</evidence>
<keyword evidence="3" id="KW-1185">Reference proteome</keyword>